<accession>A0A1Y1JQD7</accession>
<comment type="caution">
    <text evidence="6">The sequence shown here is derived from an EMBL/GenBank/DDBJ whole genome shotgun (WGS) entry which is preliminary data.</text>
</comment>
<dbReference type="Gene3D" id="1.20.1050.10">
    <property type="match status" value="1"/>
</dbReference>
<evidence type="ECO:0000256" key="2">
    <source>
        <dbReference type="ARBA" id="ARBA00022884"/>
    </source>
</evidence>
<keyword evidence="1 3" id="KW-0820">tRNA-binding</keyword>
<evidence type="ECO:0000313" key="6">
    <source>
        <dbReference type="EMBL" id="GAW82663.1"/>
    </source>
</evidence>
<dbReference type="SUPFAM" id="SSF47616">
    <property type="entry name" value="GST C-terminal domain-like"/>
    <property type="match status" value="1"/>
</dbReference>
<dbReference type="OrthoDB" id="19141at2759"/>
<evidence type="ECO:0000259" key="5">
    <source>
        <dbReference type="PROSITE" id="PS50886"/>
    </source>
</evidence>
<dbReference type="Pfam" id="PF21972">
    <property type="entry name" value="Arc1p_N_like"/>
    <property type="match status" value="1"/>
</dbReference>
<organism evidence="6 7">
    <name type="scientific">Plasmodium gonderi</name>
    <dbReference type="NCBI Taxonomy" id="77519"/>
    <lineage>
        <taxon>Eukaryota</taxon>
        <taxon>Sar</taxon>
        <taxon>Alveolata</taxon>
        <taxon>Apicomplexa</taxon>
        <taxon>Aconoidasida</taxon>
        <taxon>Haemosporida</taxon>
        <taxon>Plasmodiidae</taxon>
        <taxon>Plasmodium</taxon>
        <taxon>Plasmodium (Plasmodium)</taxon>
    </lineage>
</organism>
<evidence type="ECO:0000256" key="1">
    <source>
        <dbReference type="ARBA" id="ARBA00022555"/>
    </source>
</evidence>
<dbReference type="Proteomes" id="UP000195521">
    <property type="component" value="Unassembled WGS sequence"/>
</dbReference>
<dbReference type="Pfam" id="PF01588">
    <property type="entry name" value="tRNA_bind"/>
    <property type="match status" value="1"/>
</dbReference>
<feature type="domain" description="TRNA-binding" evidence="5">
    <location>
        <begin position="276"/>
        <end position="377"/>
    </location>
</feature>
<name>A0A1Y1JQD7_PLAGO</name>
<dbReference type="GeneID" id="39749400"/>
<keyword evidence="7" id="KW-1185">Reference proteome</keyword>
<protein>
    <submittedName>
        <fullName evidence="6">Methionine-tRNA ligase</fullName>
    </submittedName>
</protein>
<dbReference type="Gene3D" id="2.40.50.140">
    <property type="entry name" value="Nucleic acid-binding proteins"/>
    <property type="match status" value="1"/>
</dbReference>
<dbReference type="InterPro" id="IPR036282">
    <property type="entry name" value="Glutathione-S-Trfase_C_sf"/>
</dbReference>
<evidence type="ECO:0000313" key="7">
    <source>
        <dbReference type="Proteomes" id="UP000195521"/>
    </source>
</evidence>
<dbReference type="RefSeq" id="XP_028545252.1">
    <property type="nucleotide sequence ID" value="XM_028689451.1"/>
</dbReference>
<dbReference type="SUPFAM" id="SSF50249">
    <property type="entry name" value="Nucleic acid-binding proteins"/>
    <property type="match status" value="1"/>
</dbReference>
<dbReference type="OMA" id="DIFYFCS"/>
<dbReference type="PANTHER" id="PTHR11586">
    <property type="entry name" value="TRNA-AMINOACYLATION COFACTOR ARC1 FAMILY MEMBER"/>
    <property type="match status" value="1"/>
</dbReference>
<dbReference type="CDD" id="cd02799">
    <property type="entry name" value="tRNA_bind_EMAP-II_like"/>
    <property type="match status" value="1"/>
</dbReference>
<keyword evidence="2 3" id="KW-0694">RNA-binding</keyword>
<evidence type="ECO:0000256" key="4">
    <source>
        <dbReference type="SAM" id="MobiDB-lite"/>
    </source>
</evidence>
<dbReference type="EMBL" id="BDQF01000013">
    <property type="protein sequence ID" value="GAW82663.1"/>
    <property type="molecule type" value="Genomic_DNA"/>
</dbReference>
<dbReference type="InterPro" id="IPR053836">
    <property type="entry name" value="Arc1-like_N"/>
</dbReference>
<dbReference type="InterPro" id="IPR002547">
    <property type="entry name" value="tRNA-bd_dom"/>
</dbReference>
<dbReference type="InterPro" id="IPR012340">
    <property type="entry name" value="NA-bd_OB-fold"/>
</dbReference>
<keyword evidence="6" id="KW-0436">Ligase</keyword>
<dbReference type="AlphaFoldDB" id="A0A1Y1JQD7"/>
<feature type="region of interest" description="Disordered" evidence="4">
    <location>
        <begin position="247"/>
        <end position="271"/>
    </location>
</feature>
<dbReference type="PANTHER" id="PTHR11586:SF33">
    <property type="entry name" value="AMINOACYL TRNA SYNTHASE COMPLEX-INTERACTING MULTIFUNCTIONAL PROTEIN 1"/>
    <property type="match status" value="1"/>
</dbReference>
<dbReference type="FunFam" id="2.40.50.140:FF:000287">
    <property type="entry name" value="Methionine-tRNA ligase, beta subunit"/>
    <property type="match status" value="1"/>
</dbReference>
<gene>
    <name evidence="6" type="ORF">PGO_126610</name>
</gene>
<proteinExistence type="predicted"/>
<sequence length="438" mass="50530">MCILTLVKDDIRSDILKLILDFVKSVVIKDDKKVVFPEIRYEKKISLESKDKIHRDMFCTLYAVIDIFDCYKELFNEDEGKVSENEEFIFNLASNKYILKQVDLKHMNDVLCEKSYLVSNKHASIADIFYFCCSYKQMNEMAAKERVELSCIHRWFLHIQETIIGNFTTLKKIDVRENLESMLHSKNILDTNERMNNFGIKERREDKKAKMANANFEYANAKYARGEAARDESAKYEYASAKNVRGENAIGENEKNSKQNKNVQKKKDEDPRSLDDITRLNIVVGYVEEVEIHPDADTLFCLRINVGEEKTRHICSGLRHKKNIEDLLNKYVLVLANLKEKSLRGKKSHGMVLCGSFNDKIELLKPPSGATIGERIICENMNVNELPDKALSFDKEKNPFFHIQPHLLLKNGIAYYKDAKLLSSKGEITCVLDQGTIS</sequence>
<dbReference type="GO" id="GO:0016874">
    <property type="term" value="F:ligase activity"/>
    <property type="evidence" value="ECO:0007669"/>
    <property type="project" value="UniProtKB-KW"/>
</dbReference>
<reference evidence="7" key="1">
    <citation type="submission" date="2017-04" db="EMBL/GenBank/DDBJ databases">
        <title>Plasmodium gonderi genome.</title>
        <authorList>
            <person name="Arisue N."/>
            <person name="Honma H."/>
            <person name="Kawai S."/>
            <person name="Tougan T."/>
            <person name="Tanabe K."/>
            <person name="Horii T."/>
        </authorList>
    </citation>
    <scope>NUCLEOTIDE SEQUENCE [LARGE SCALE GENOMIC DNA]</scope>
    <source>
        <strain evidence="7">ATCC 30045</strain>
    </source>
</reference>
<dbReference type="InterPro" id="IPR051270">
    <property type="entry name" value="Tyrosine-tRNA_ligase_regulator"/>
</dbReference>
<evidence type="ECO:0000256" key="3">
    <source>
        <dbReference type="PROSITE-ProRule" id="PRU00209"/>
    </source>
</evidence>
<dbReference type="PROSITE" id="PS50886">
    <property type="entry name" value="TRBD"/>
    <property type="match status" value="1"/>
</dbReference>
<dbReference type="GO" id="GO:0032991">
    <property type="term" value="C:protein-containing complex"/>
    <property type="evidence" value="ECO:0007669"/>
    <property type="project" value="UniProtKB-ARBA"/>
</dbReference>
<dbReference type="GO" id="GO:0000049">
    <property type="term" value="F:tRNA binding"/>
    <property type="evidence" value="ECO:0007669"/>
    <property type="project" value="UniProtKB-UniRule"/>
</dbReference>